<evidence type="ECO:0000313" key="5">
    <source>
        <dbReference type="EMBL" id="ETW76335.1"/>
    </source>
</evidence>
<dbReference type="STRING" id="747525.W4JTB3"/>
<evidence type="ECO:0000256" key="2">
    <source>
        <dbReference type="ARBA" id="ARBA00022692"/>
    </source>
</evidence>
<sequence>MTVIGPTPLLAAYFVILGQIIPQMGSQYSRLSSRTYTILFCTCVRGILGIKVFIDG</sequence>
<organism evidence="5 6">
    <name type="scientific">Heterobasidion irregulare (strain TC 32-1)</name>
    <dbReference type="NCBI Taxonomy" id="747525"/>
    <lineage>
        <taxon>Eukaryota</taxon>
        <taxon>Fungi</taxon>
        <taxon>Dikarya</taxon>
        <taxon>Basidiomycota</taxon>
        <taxon>Agaricomycotina</taxon>
        <taxon>Agaricomycetes</taxon>
        <taxon>Russulales</taxon>
        <taxon>Bondarzewiaceae</taxon>
        <taxon>Heterobasidion</taxon>
        <taxon>Heterobasidion annosum species complex</taxon>
    </lineage>
</organism>
<keyword evidence="4" id="KW-0472">Membrane</keyword>
<dbReference type="Pfam" id="PF04479">
    <property type="entry name" value="RTA1"/>
    <property type="match status" value="1"/>
</dbReference>
<proteinExistence type="predicted"/>
<gene>
    <name evidence="5" type="ORF">HETIRDRAFT_421824</name>
</gene>
<protein>
    <submittedName>
        <fullName evidence="5">Uncharacterized protein</fullName>
    </submittedName>
</protein>
<dbReference type="GeneID" id="20673750"/>
<name>W4JTB3_HETIT</name>
<dbReference type="OrthoDB" id="3358017at2759"/>
<keyword evidence="6" id="KW-1185">Reference proteome</keyword>
<dbReference type="EMBL" id="KI925464">
    <property type="protein sequence ID" value="ETW76335.1"/>
    <property type="molecule type" value="Genomic_DNA"/>
</dbReference>
<dbReference type="KEGG" id="hir:HETIRDRAFT_421824"/>
<dbReference type="AlphaFoldDB" id="W4JTB3"/>
<keyword evidence="3" id="KW-1133">Transmembrane helix</keyword>
<dbReference type="InParanoid" id="W4JTB3"/>
<dbReference type="RefSeq" id="XP_009551257.1">
    <property type="nucleotide sequence ID" value="XM_009552962.1"/>
</dbReference>
<dbReference type="HOGENOM" id="CLU_3014421_0_0_1"/>
<keyword evidence="2" id="KW-0812">Transmembrane</keyword>
<accession>W4JTB3</accession>
<evidence type="ECO:0000256" key="4">
    <source>
        <dbReference type="ARBA" id="ARBA00023136"/>
    </source>
</evidence>
<dbReference type="InterPro" id="IPR007568">
    <property type="entry name" value="RTA1"/>
</dbReference>
<evidence type="ECO:0000313" key="6">
    <source>
        <dbReference type="Proteomes" id="UP000030671"/>
    </source>
</evidence>
<evidence type="ECO:0000256" key="3">
    <source>
        <dbReference type="ARBA" id="ARBA00022989"/>
    </source>
</evidence>
<reference evidence="5 6" key="1">
    <citation type="journal article" date="2012" name="New Phytol.">
        <title>Insight into trade-off between wood decay and parasitism from the genome of a fungal forest pathogen.</title>
        <authorList>
            <person name="Olson A."/>
            <person name="Aerts A."/>
            <person name="Asiegbu F."/>
            <person name="Belbahri L."/>
            <person name="Bouzid O."/>
            <person name="Broberg A."/>
            <person name="Canback B."/>
            <person name="Coutinho P.M."/>
            <person name="Cullen D."/>
            <person name="Dalman K."/>
            <person name="Deflorio G."/>
            <person name="van Diepen L.T."/>
            <person name="Dunand C."/>
            <person name="Duplessis S."/>
            <person name="Durling M."/>
            <person name="Gonthier P."/>
            <person name="Grimwood J."/>
            <person name="Fossdal C.G."/>
            <person name="Hansson D."/>
            <person name="Henrissat B."/>
            <person name="Hietala A."/>
            <person name="Himmelstrand K."/>
            <person name="Hoffmeister D."/>
            <person name="Hogberg N."/>
            <person name="James T.Y."/>
            <person name="Karlsson M."/>
            <person name="Kohler A."/>
            <person name="Kues U."/>
            <person name="Lee Y.H."/>
            <person name="Lin Y.C."/>
            <person name="Lind M."/>
            <person name="Lindquist E."/>
            <person name="Lombard V."/>
            <person name="Lucas S."/>
            <person name="Lunden K."/>
            <person name="Morin E."/>
            <person name="Murat C."/>
            <person name="Park J."/>
            <person name="Raffaello T."/>
            <person name="Rouze P."/>
            <person name="Salamov A."/>
            <person name="Schmutz J."/>
            <person name="Solheim H."/>
            <person name="Stahlberg J."/>
            <person name="Velez H."/>
            <person name="de Vries R.P."/>
            <person name="Wiebenga A."/>
            <person name="Woodward S."/>
            <person name="Yakovlev I."/>
            <person name="Garbelotto M."/>
            <person name="Martin F."/>
            <person name="Grigoriev I.V."/>
            <person name="Stenlid J."/>
        </authorList>
    </citation>
    <scope>NUCLEOTIDE SEQUENCE [LARGE SCALE GENOMIC DNA]</scope>
    <source>
        <strain evidence="5 6">TC 32-1</strain>
    </source>
</reference>
<evidence type="ECO:0000256" key="1">
    <source>
        <dbReference type="ARBA" id="ARBA00004141"/>
    </source>
</evidence>
<dbReference type="Proteomes" id="UP000030671">
    <property type="component" value="Unassembled WGS sequence"/>
</dbReference>
<comment type="subcellular location">
    <subcellularLocation>
        <location evidence="1">Membrane</location>
        <topology evidence="1">Multi-pass membrane protein</topology>
    </subcellularLocation>
</comment>
<dbReference type="GO" id="GO:0016020">
    <property type="term" value="C:membrane"/>
    <property type="evidence" value="ECO:0007669"/>
    <property type="project" value="UniProtKB-SubCell"/>
</dbReference>